<dbReference type="Proteomes" id="UP000662373">
    <property type="component" value="Unassembled WGS sequence"/>
</dbReference>
<evidence type="ECO:0000313" key="5">
    <source>
        <dbReference type="EMBL" id="MBJ7880733.1"/>
    </source>
</evidence>
<dbReference type="Gene3D" id="1.10.10.60">
    <property type="entry name" value="Homeodomain-like"/>
    <property type="match status" value="1"/>
</dbReference>
<dbReference type="PANTHER" id="PTHR43280">
    <property type="entry name" value="ARAC-FAMILY TRANSCRIPTIONAL REGULATOR"/>
    <property type="match status" value="1"/>
</dbReference>
<evidence type="ECO:0000256" key="1">
    <source>
        <dbReference type="ARBA" id="ARBA00023015"/>
    </source>
</evidence>
<dbReference type="PANTHER" id="PTHR43280:SF2">
    <property type="entry name" value="HTH-TYPE TRANSCRIPTIONAL REGULATOR EXSA"/>
    <property type="match status" value="1"/>
</dbReference>
<dbReference type="AlphaFoldDB" id="A0A934KV09"/>
<proteinExistence type="predicted"/>
<keyword evidence="6" id="KW-1185">Reference proteome</keyword>
<evidence type="ECO:0000259" key="4">
    <source>
        <dbReference type="PROSITE" id="PS01124"/>
    </source>
</evidence>
<dbReference type="SMART" id="SM00342">
    <property type="entry name" value="HTH_ARAC"/>
    <property type="match status" value="1"/>
</dbReference>
<dbReference type="SUPFAM" id="SSF46689">
    <property type="entry name" value="Homeodomain-like"/>
    <property type="match status" value="1"/>
</dbReference>
<reference evidence="5 6" key="1">
    <citation type="submission" date="2020-09" db="EMBL/GenBank/DDBJ databases">
        <title>Draft genome of Gelidibacter salicanalis PAMC21136.</title>
        <authorList>
            <person name="Park H."/>
        </authorList>
    </citation>
    <scope>NUCLEOTIDE SEQUENCE [LARGE SCALE GENOMIC DNA]</scope>
    <source>
        <strain evidence="5 6">PAMC21136</strain>
    </source>
</reference>
<gene>
    <name evidence="5" type="ORF">JEM65_08745</name>
</gene>
<name>A0A934KV09_9FLAO</name>
<dbReference type="InterPro" id="IPR009057">
    <property type="entry name" value="Homeodomain-like_sf"/>
</dbReference>
<feature type="domain" description="HTH araC/xylS-type" evidence="4">
    <location>
        <begin position="203"/>
        <end position="302"/>
    </location>
</feature>
<dbReference type="InterPro" id="IPR018062">
    <property type="entry name" value="HTH_AraC-typ_CS"/>
</dbReference>
<dbReference type="RefSeq" id="WP_199598597.1">
    <property type="nucleotide sequence ID" value="NZ_JAEHJZ010000018.1"/>
</dbReference>
<dbReference type="GO" id="GO:0043565">
    <property type="term" value="F:sequence-specific DNA binding"/>
    <property type="evidence" value="ECO:0007669"/>
    <property type="project" value="InterPro"/>
</dbReference>
<keyword evidence="3" id="KW-0804">Transcription</keyword>
<dbReference type="PROSITE" id="PS01124">
    <property type="entry name" value="HTH_ARAC_FAMILY_2"/>
    <property type="match status" value="1"/>
</dbReference>
<dbReference type="PROSITE" id="PS00041">
    <property type="entry name" value="HTH_ARAC_FAMILY_1"/>
    <property type="match status" value="1"/>
</dbReference>
<comment type="caution">
    <text evidence="5">The sequence shown here is derived from an EMBL/GenBank/DDBJ whole genome shotgun (WGS) entry which is preliminary data.</text>
</comment>
<dbReference type="InterPro" id="IPR018060">
    <property type="entry name" value="HTH_AraC"/>
</dbReference>
<dbReference type="EMBL" id="JAEHJZ010000018">
    <property type="protein sequence ID" value="MBJ7880733.1"/>
    <property type="molecule type" value="Genomic_DNA"/>
</dbReference>
<organism evidence="5 6">
    <name type="scientific">Gelidibacter salicanalis</name>
    <dbReference type="NCBI Taxonomy" id="291193"/>
    <lineage>
        <taxon>Bacteria</taxon>
        <taxon>Pseudomonadati</taxon>
        <taxon>Bacteroidota</taxon>
        <taxon>Flavobacteriia</taxon>
        <taxon>Flavobacteriales</taxon>
        <taxon>Flavobacteriaceae</taxon>
        <taxon>Gelidibacter</taxon>
    </lineage>
</organism>
<dbReference type="InterPro" id="IPR020449">
    <property type="entry name" value="Tscrpt_reg_AraC-type_HTH"/>
</dbReference>
<accession>A0A934KV09</accession>
<sequence length="308" mass="36061">MDKEISNEEKIRFNSLYQQIIEIACGNFMFRQEPSGRRDPIDTITVLLNMMSEEINYSCFNAQQWNEHPEFLFSIFLNTNYHITSYSSGTSKILKWYDDNLDRPVSEILSDNSIKLLMSELEINSVKTYQRLIPLDFLTENKGVYRVSCTIQKMVGINSNFSFAITAFRFGHKNEEEEVKEKNSSGQGMLEKKESAATKLLLKQVRLYILRNLHTELPSLKQLGLIHRTNRTKLKEGFKKFYGTTIPRFHMQKRLEKAALLIRSTELPFSIIAQKCGFKDHSHFSKNFRRQYGHTPSVYRKENAWSIQ</sequence>
<dbReference type="Pfam" id="PF12833">
    <property type="entry name" value="HTH_18"/>
    <property type="match status" value="1"/>
</dbReference>
<evidence type="ECO:0000256" key="2">
    <source>
        <dbReference type="ARBA" id="ARBA00023125"/>
    </source>
</evidence>
<evidence type="ECO:0000256" key="3">
    <source>
        <dbReference type="ARBA" id="ARBA00023163"/>
    </source>
</evidence>
<dbReference type="PRINTS" id="PR00032">
    <property type="entry name" value="HTHARAC"/>
</dbReference>
<keyword evidence="2" id="KW-0238">DNA-binding</keyword>
<keyword evidence="1" id="KW-0805">Transcription regulation</keyword>
<protein>
    <submittedName>
        <fullName evidence="5">Helix-turn-helix transcriptional regulator</fullName>
    </submittedName>
</protein>
<dbReference type="GO" id="GO:0003700">
    <property type="term" value="F:DNA-binding transcription factor activity"/>
    <property type="evidence" value="ECO:0007669"/>
    <property type="project" value="InterPro"/>
</dbReference>
<evidence type="ECO:0000313" key="6">
    <source>
        <dbReference type="Proteomes" id="UP000662373"/>
    </source>
</evidence>